<accession>A0A7Z9BTP8</accession>
<gene>
    <name evidence="1" type="ORF">PL8927_600039</name>
</gene>
<proteinExistence type="predicted"/>
<organism evidence="1 2">
    <name type="scientific">Planktothrix serta PCC 8927</name>
    <dbReference type="NCBI Taxonomy" id="671068"/>
    <lineage>
        <taxon>Bacteria</taxon>
        <taxon>Bacillati</taxon>
        <taxon>Cyanobacteriota</taxon>
        <taxon>Cyanophyceae</taxon>
        <taxon>Oscillatoriophycideae</taxon>
        <taxon>Oscillatoriales</taxon>
        <taxon>Microcoleaceae</taxon>
        <taxon>Planktothrix</taxon>
    </lineage>
</organism>
<sequence length="496" mass="58901">MLKFIHGNQDITQLDRIFDFSPSVELLQVLARGSLKQNLAKAVRLWVILRSLYGDATDPIYTELEECFIYNDWRKQFFTQTHQYHNNDKISPLHDVNCPCSQTLSDWLFDPETGVNQQQWQDSFLNFYLMSDLELKHLLGFGIIDPPKYQINGSEIRLFAGTRRNLQYDFKALVEMGWLEGQNDTEPGKNRGKTFYKKVKNFPDFGTFSERVDFPLEMGGVRNVIQNDLVDFLDDFAETINGEQRFFVDLEYVVHRQLAPQINHLRQQLKEIWQQVPIPPIQVSYVSARNFQNYQDDGEIYIICPVCIYYSYRAPYLLGFGQTPRDETKIDWYDYRLDRIKDLQILTWQQVNLPNFNREICQSKTPKTIEDLRSQAWGFDFYKPDDLLLVRFDRYFHNRYIEGTERDELFKKIPYKSARSLISQSHLNDSEKQRLIMVLNSRSPDDVYCRVNYRVDDYNVIMRLRAWGPKVEVLLPWNLRKTMAEDIQKLGSFYKD</sequence>
<evidence type="ECO:0000313" key="2">
    <source>
        <dbReference type="Proteomes" id="UP000184550"/>
    </source>
</evidence>
<dbReference type="OrthoDB" id="503572at2"/>
<comment type="caution">
    <text evidence="1">The sequence shown here is derived from an EMBL/GenBank/DDBJ whole genome shotgun (WGS) entry which is preliminary data.</text>
</comment>
<dbReference type="InterPro" id="IPR023816">
    <property type="entry name" value="CRISPR-assoc_CYA0889"/>
</dbReference>
<keyword evidence="2" id="KW-1185">Reference proteome</keyword>
<evidence type="ECO:0000313" key="1">
    <source>
        <dbReference type="EMBL" id="VXD17636.1"/>
    </source>
</evidence>
<dbReference type="NCBIfam" id="TIGR03985">
    <property type="entry name" value="TIGR03985 family CRISPR-associated protein"/>
    <property type="match status" value="1"/>
</dbReference>
<protein>
    <recommendedName>
        <fullName evidence="3">WYL domain-containing protein</fullName>
    </recommendedName>
</protein>
<evidence type="ECO:0008006" key="3">
    <source>
        <dbReference type="Google" id="ProtNLM"/>
    </source>
</evidence>
<dbReference type="AlphaFoldDB" id="A0A7Z9BTP8"/>
<reference evidence="1" key="1">
    <citation type="submission" date="2019-10" db="EMBL/GenBank/DDBJ databases">
        <authorList>
            <consortium name="Genoscope - CEA"/>
            <person name="William W."/>
        </authorList>
    </citation>
    <scope>NUCLEOTIDE SEQUENCE [LARGE SCALE GENOMIC DNA]</scope>
    <source>
        <strain evidence="1">BBR_PRJEB10992</strain>
    </source>
</reference>
<dbReference type="EMBL" id="CZCU02000136">
    <property type="protein sequence ID" value="VXD17636.1"/>
    <property type="molecule type" value="Genomic_DNA"/>
</dbReference>
<name>A0A7Z9BTP8_9CYAN</name>
<dbReference type="RefSeq" id="WP_083621206.1">
    <property type="nucleotide sequence ID" value="NZ_LR734869.1"/>
</dbReference>
<dbReference type="Proteomes" id="UP000184550">
    <property type="component" value="Unassembled WGS sequence"/>
</dbReference>